<dbReference type="Gene3D" id="3.30.110.120">
    <property type="match status" value="1"/>
</dbReference>
<dbReference type="Pfam" id="PF22521">
    <property type="entry name" value="HypF_C_2"/>
    <property type="match status" value="1"/>
</dbReference>
<dbReference type="PANTHER" id="PTHR42959:SF1">
    <property type="entry name" value="CARBAMOYLTRANSFERASE HYPF"/>
    <property type="match status" value="1"/>
</dbReference>
<dbReference type="GO" id="GO:0003725">
    <property type="term" value="F:double-stranded RNA binding"/>
    <property type="evidence" value="ECO:0007669"/>
    <property type="project" value="InterPro"/>
</dbReference>
<comment type="similarity">
    <text evidence="2">Belongs to the carbamoyltransferase HypF family.</text>
</comment>
<dbReference type="Proteomes" id="UP000185469">
    <property type="component" value="Chromosome"/>
</dbReference>
<dbReference type="OrthoDB" id="9808093at2"/>
<dbReference type="InterPro" id="IPR036046">
    <property type="entry name" value="Acylphosphatase-like_dom_sf"/>
</dbReference>
<dbReference type="GO" id="GO:0016874">
    <property type="term" value="F:ligase activity"/>
    <property type="evidence" value="ECO:0007669"/>
    <property type="project" value="UniProtKB-KW"/>
</dbReference>
<feature type="active site" evidence="8">
    <location>
        <position position="38"/>
    </location>
</feature>
<dbReference type="Pfam" id="PF01300">
    <property type="entry name" value="Sua5_yciO_yrdC"/>
    <property type="match status" value="1"/>
</dbReference>
<dbReference type="Pfam" id="PF17788">
    <property type="entry name" value="HypF_C"/>
    <property type="match status" value="1"/>
</dbReference>
<name>A0A1L7CZZ0_9CORY</name>
<dbReference type="GO" id="GO:0003998">
    <property type="term" value="F:acylphosphatase activity"/>
    <property type="evidence" value="ECO:0007669"/>
    <property type="project" value="UniProtKB-EC"/>
</dbReference>
<keyword evidence="6" id="KW-0862">Zinc</keyword>
<evidence type="ECO:0000256" key="3">
    <source>
        <dbReference type="ARBA" id="ARBA00022598"/>
    </source>
</evidence>
<evidence type="ECO:0000256" key="8">
    <source>
        <dbReference type="PROSITE-ProRule" id="PRU00520"/>
    </source>
</evidence>
<evidence type="ECO:0000256" key="7">
    <source>
        <dbReference type="ARBA" id="ARBA00048220"/>
    </source>
</evidence>
<evidence type="ECO:0000313" key="12">
    <source>
        <dbReference type="Proteomes" id="UP000185469"/>
    </source>
</evidence>
<evidence type="ECO:0000313" key="11">
    <source>
        <dbReference type="EMBL" id="APT91311.1"/>
    </source>
</evidence>
<keyword evidence="4" id="KW-0479">Metal-binding</keyword>
<dbReference type="EMBL" id="CP009248">
    <property type="protein sequence ID" value="APT91311.1"/>
    <property type="molecule type" value="Genomic_DNA"/>
</dbReference>
<dbReference type="InterPro" id="IPR006070">
    <property type="entry name" value="Sua5-like_dom"/>
</dbReference>
<proteinExistence type="inferred from homology"/>
<keyword evidence="8" id="KW-0378">Hydrolase</keyword>
<dbReference type="AlphaFoldDB" id="A0A1L7CZZ0"/>
<reference evidence="11 12" key="1">
    <citation type="submission" date="2014-08" db="EMBL/GenBank/DDBJ databases">
        <title>Complete genome sequence of Corynebacterium sphenisci CECT 5990(T) (=DSM 44792(T)), isolated from healthy wild penguins.</title>
        <authorList>
            <person name="Ruckert C."/>
            <person name="Albersmeier A."/>
            <person name="Winkler A."/>
            <person name="Kalinowski J."/>
        </authorList>
    </citation>
    <scope>NUCLEOTIDE SEQUENCE [LARGE SCALE GENOMIC DNA]</scope>
    <source>
        <strain evidence="11 12">DSM 44792</strain>
    </source>
</reference>
<comment type="catalytic activity">
    <reaction evidence="8">
        <text>an acyl phosphate + H2O = a carboxylate + phosphate + H(+)</text>
        <dbReference type="Rhea" id="RHEA:14965"/>
        <dbReference type="ChEBI" id="CHEBI:15377"/>
        <dbReference type="ChEBI" id="CHEBI:15378"/>
        <dbReference type="ChEBI" id="CHEBI:29067"/>
        <dbReference type="ChEBI" id="CHEBI:43474"/>
        <dbReference type="ChEBI" id="CHEBI:59918"/>
        <dbReference type="EC" id="3.6.1.7"/>
    </reaction>
</comment>
<protein>
    <recommendedName>
        <fullName evidence="8">acylphosphatase</fullName>
        <ecNumber evidence="8">3.6.1.7</ecNumber>
    </recommendedName>
</protein>
<feature type="active site" evidence="8">
    <location>
        <position position="20"/>
    </location>
</feature>
<evidence type="ECO:0000259" key="9">
    <source>
        <dbReference type="PROSITE" id="PS51160"/>
    </source>
</evidence>
<dbReference type="Gene3D" id="3.90.870.50">
    <property type="match status" value="1"/>
</dbReference>
<evidence type="ECO:0000256" key="2">
    <source>
        <dbReference type="ARBA" id="ARBA00008097"/>
    </source>
</evidence>
<evidence type="ECO:0000256" key="4">
    <source>
        <dbReference type="ARBA" id="ARBA00022723"/>
    </source>
</evidence>
<evidence type="ECO:0000256" key="6">
    <source>
        <dbReference type="ARBA" id="ARBA00022833"/>
    </source>
</evidence>
<evidence type="ECO:0000256" key="1">
    <source>
        <dbReference type="ARBA" id="ARBA00004711"/>
    </source>
</evidence>
<feature type="domain" description="YrdC-like" evidence="10">
    <location>
        <begin position="201"/>
        <end position="393"/>
    </location>
</feature>
<dbReference type="NCBIfam" id="TIGR00143">
    <property type="entry name" value="hypF"/>
    <property type="match status" value="1"/>
</dbReference>
<dbReference type="SUPFAM" id="SSF54975">
    <property type="entry name" value="Acylphosphatase/BLUF domain-like"/>
    <property type="match status" value="1"/>
</dbReference>
<gene>
    <name evidence="11" type="ORF">CSPHI_10220</name>
</gene>
<organism evidence="11 12">
    <name type="scientific">Corynebacterium sphenisci DSM 44792</name>
    <dbReference type="NCBI Taxonomy" id="1437874"/>
    <lineage>
        <taxon>Bacteria</taxon>
        <taxon>Bacillati</taxon>
        <taxon>Actinomycetota</taxon>
        <taxon>Actinomycetes</taxon>
        <taxon>Mycobacteriales</taxon>
        <taxon>Corynebacteriaceae</taxon>
        <taxon>Corynebacterium</taxon>
    </lineage>
</organism>
<dbReference type="SUPFAM" id="SSF55821">
    <property type="entry name" value="YrdC/RibB"/>
    <property type="match status" value="1"/>
</dbReference>
<comment type="pathway">
    <text evidence="1">Protein modification; [NiFe] hydrogenase maturation.</text>
</comment>
<evidence type="ECO:0000256" key="5">
    <source>
        <dbReference type="ARBA" id="ARBA00022771"/>
    </source>
</evidence>
<dbReference type="InterPro" id="IPR041440">
    <property type="entry name" value="HypF_C"/>
</dbReference>
<dbReference type="PROSITE" id="PS51160">
    <property type="entry name" value="ACYLPHOSPHATASE_3"/>
    <property type="match status" value="1"/>
</dbReference>
<dbReference type="InterPro" id="IPR011125">
    <property type="entry name" value="Znf_HypF"/>
</dbReference>
<dbReference type="KEGG" id="csph:CSPHI_10220"/>
<evidence type="ECO:0000259" key="10">
    <source>
        <dbReference type="PROSITE" id="PS51163"/>
    </source>
</evidence>
<dbReference type="InterPro" id="IPR001792">
    <property type="entry name" value="Acylphosphatase-like_dom"/>
</dbReference>
<dbReference type="Gene3D" id="3.30.420.40">
    <property type="match status" value="1"/>
</dbReference>
<dbReference type="PROSITE" id="PS51163">
    <property type="entry name" value="YRDC"/>
    <property type="match status" value="1"/>
</dbReference>
<dbReference type="Pfam" id="PF00708">
    <property type="entry name" value="Acylphosphatase"/>
    <property type="match status" value="1"/>
</dbReference>
<dbReference type="InterPro" id="IPR051060">
    <property type="entry name" value="Carbamoyltrans_HypF-like"/>
</dbReference>
<comment type="catalytic activity">
    <reaction evidence="7">
        <text>C-terminal L-cysteinyl-[HypE protein] + carbamoyl phosphate + ATP + H2O = C-terminal S-carboxamide-L-cysteinyl-[HypE protein] + AMP + phosphate + diphosphate + H(+)</text>
        <dbReference type="Rhea" id="RHEA:55636"/>
        <dbReference type="Rhea" id="RHEA-COMP:14247"/>
        <dbReference type="Rhea" id="RHEA-COMP:14392"/>
        <dbReference type="ChEBI" id="CHEBI:15377"/>
        <dbReference type="ChEBI" id="CHEBI:15378"/>
        <dbReference type="ChEBI" id="CHEBI:30616"/>
        <dbReference type="ChEBI" id="CHEBI:33019"/>
        <dbReference type="ChEBI" id="CHEBI:43474"/>
        <dbReference type="ChEBI" id="CHEBI:58228"/>
        <dbReference type="ChEBI" id="CHEBI:76913"/>
        <dbReference type="ChEBI" id="CHEBI:139126"/>
        <dbReference type="ChEBI" id="CHEBI:456215"/>
    </reaction>
</comment>
<dbReference type="GO" id="GO:0016743">
    <property type="term" value="F:carboxyl- or carbamoyltransferase activity"/>
    <property type="evidence" value="ECO:0007669"/>
    <property type="project" value="InterPro"/>
</dbReference>
<dbReference type="PANTHER" id="PTHR42959">
    <property type="entry name" value="CARBAMOYLTRANSFERASE"/>
    <property type="match status" value="1"/>
</dbReference>
<dbReference type="EC" id="3.6.1.7" evidence="8"/>
<keyword evidence="3" id="KW-0436">Ligase</keyword>
<keyword evidence="5" id="KW-0863">Zinc-finger</keyword>
<keyword evidence="12" id="KW-1185">Reference proteome</keyword>
<dbReference type="STRING" id="1437874.CSPHI_10220"/>
<accession>A0A1L7CZZ0</accession>
<feature type="domain" description="Acylphosphatase-like" evidence="9">
    <location>
        <begin position="5"/>
        <end position="92"/>
    </location>
</feature>
<dbReference type="GO" id="GO:0008270">
    <property type="term" value="F:zinc ion binding"/>
    <property type="evidence" value="ECO:0007669"/>
    <property type="project" value="UniProtKB-KW"/>
</dbReference>
<dbReference type="InterPro" id="IPR004421">
    <property type="entry name" value="Carbamoyltransferase_HypF"/>
</dbReference>
<dbReference type="InterPro" id="IPR055128">
    <property type="entry name" value="HypF_C_2"/>
</dbReference>
<dbReference type="Gene3D" id="3.30.420.360">
    <property type="match status" value="1"/>
</dbReference>
<dbReference type="Pfam" id="PF07503">
    <property type="entry name" value="zf-HYPF"/>
    <property type="match status" value="2"/>
</dbReference>
<dbReference type="UniPathway" id="UPA00335"/>
<dbReference type="InterPro" id="IPR017945">
    <property type="entry name" value="DHBP_synth_RibB-like_a/b_dom"/>
</dbReference>
<dbReference type="GO" id="GO:0051604">
    <property type="term" value="P:protein maturation"/>
    <property type="evidence" value="ECO:0007669"/>
    <property type="project" value="TreeGrafter"/>
</dbReference>
<sequence>MPDLRRYLEYRGVVQGVGFRPHIARLAGDLGLSGACGNTNSGAYADVQGAPAAIAVFIQRMRENPPPAARIVRTIETALPPLPGRAGFAIDASRADSGPRTLAPPDMALCAACAAELADPADRRAGHPFITCVDCGPRYSIIVELPYDRPNTTMAAFPMCPACAAEYADPADRRHHAQPICCPDCGPRLRLVDPAGDPVAGDPLAGARAVLAGGGILAVKGIGGMHLLCDAADEAAVAELRRRKRRPDKPLAVMAPDPAALVELDAEAAALLASPAAPIVIGPRRAGAPLAAGIAPGLDEVGVLARYAPVHALLVDRPMVATSGNPPGAPLCHRDEDAIARLSGVADALLLHDRPIHQPVEDSVYRGAVPVRRARGLAPLPAPLPAPIRAAAGEGPGPAVLAVGGELKNAPALAEGPWVHLAPHLGDVGTLEGRDRLAATVDNLLRLRGATPAVVVCDAHPGYASAAWAEERFGRVLRVQHHHAHALALLGEHDLVSGVVAALDGTGYGADGAIWGGEILDVDGLDCTRAWHVPAFAFAGGDRSVTRPWRSALCLARSWGLPDPPLPEGPEPAVLLRQLDRGAGVASTSLGRIFDAAAVYAGAFGLGAVTHEGQAAMALEAAAARERPAESAATDLPELFAELIDGGGPRRFHDGLARILAERLAAAAGDPARPVGVTGGCALNRLLVAGLAERLPGLRTHRLVPPNDGGLALGQAIYGVLALAEGPAGAGAAG</sequence>